<dbReference type="GeneID" id="25733426"/>
<gene>
    <name evidence="1" type="ORF">MNEG_15735</name>
</gene>
<dbReference type="Proteomes" id="UP000054498">
    <property type="component" value="Unassembled WGS sequence"/>
</dbReference>
<name>A0A0D2IWA8_9CHLO</name>
<sequence length="58" mass="6471">MGNPEQERRDLSPHGPPLDAEERFAALCNSGGGTDSRLIVRFWRAVVCPILRLLLRIA</sequence>
<dbReference type="RefSeq" id="XP_013891247.1">
    <property type="nucleotide sequence ID" value="XM_014035793.1"/>
</dbReference>
<dbReference type="AlphaFoldDB" id="A0A0D2IWA8"/>
<evidence type="ECO:0000313" key="1">
    <source>
        <dbReference type="EMBL" id="KIY92227.1"/>
    </source>
</evidence>
<reference evidence="1 2" key="1">
    <citation type="journal article" date="2013" name="BMC Genomics">
        <title>Reconstruction of the lipid metabolism for the microalga Monoraphidium neglectum from its genome sequence reveals characteristics suitable for biofuel production.</title>
        <authorList>
            <person name="Bogen C."/>
            <person name="Al-Dilaimi A."/>
            <person name="Albersmeier A."/>
            <person name="Wichmann J."/>
            <person name="Grundmann M."/>
            <person name="Rupp O."/>
            <person name="Lauersen K.J."/>
            <person name="Blifernez-Klassen O."/>
            <person name="Kalinowski J."/>
            <person name="Goesmann A."/>
            <person name="Mussgnug J.H."/>
            <person name="Kruse O."/>
        </authorList>
    </citation>
    <scope>NUCLEOTIDE SEQUENCE [LARGE SCALE GENOMIC DNA]</scope>
    <source>
        <strain evidence="1 2">SAG 48.87</strain>
    </source>
</reference>
<dbReference type="EMBL" id="KK105834">
    <property type="protein sequence ID" value="KIY92227.1"/>
    <property type="molecule type" value="Genomic_DNA"/>
</dbReference>
<feature type="non-terminal residue" evidence="1">
    <location>
        <position position="58"/>
    </location>
</feature>
<keyword evidence="2" id="KW-1185">Reference proteome</keyword>
<protein>
    <submittedName>
        <fullName evidence="1">Uncharacterized protein</fullName>
    </submittedName>
</protein>
<accession>A0A0D2IWA8</accession>
<organism evidence="1 2">
    <name type="scientific">Monoraphidium neglectum</name>
    <dbReference type="NCBI Taxonomy" id="145388"/>
    <lineage>
        <taxon>Eukaryota</taxon>
        <taxon>Viridiplantae</taxon>
        <taxon>Chlorophyta</taxon>
        <taxon>core chlorophytes</taxon>
        <taxon>Chlorophyceae</taxon>
        <taxon>CS clade</taxon>
        <taxon>Sphaeropleales</taxon>
        <taxon>Selenastraceae</taxon>
        <taxon>Monoraphidium</taxon>
    </lineage>
</organism>
<evidence type="ECO:0000313" key="2">
    <source>
        <dbReference type="Proteomes" id="UP000054498"/>
    </source>
</evidence>
<proteinExistence type="predicted"/>
<dbReference type="KEGG" id="mng:MNEG_15735"/>